<accession>A0ABW5ITM9</accession>
<sequence>MQKLKLLFIFILLFAGSRLSAQEIYIIEQDTLELQREVKGPLSLFWNEKDHSYRYFVQKGDRMVELRNTREGGAYQEEYKEQLKNLTTDAQVKTGDVLFVLYSLKHFVNRYNAQVQEDYEYNASTSNIKYRLGLFTGISNNKYTENPDNTIAPILGLEFEFFDPNLAPRHAAFIQLRQSFKREDYRYSSTQLSLNYRFRALYFPGFDLHIDTELATLYYSEDNVYIRNDEGEITAIKEEDGFTFTAPFSFGVGTEIKITEASFITLSYNDIVSIALDGNGSFPVDFTVGYKFRL</sequence>
<protein>
    <recommendedName>
        <fullName evidence="3">Outer membrane protein beta-barrel domain-containing protein</fullName>
    </recommendedName>
</protein>
<evidence type="ECO:0000313" key="2">
    <source>
        <dbReference type="Proteomes" id="UP001597468"/>
    </source>
</evidence>
<comment type="caution">
    <text evidence="1">The sequence shown here is derived from an EMBL/GenBank/DDBJ whole genome shotgun (WGS) entry which is preliminary data.</text>
</comment>
<dbReference type="EMBL" id="JBHULT010000006">
    <property type="protein sequence ID" value="MFD2517019.1"/>
    <property type="molecule type" value="Genomic_DNA"/>
</dbReference>
<proteinExistence type="predicted"/>
<name>A0ABW5ITM9_9FLAO</name>
<dbReference type="RefSeq" id="WP_380748665.1">
    <property type="nucleotide sequence ID" value="NZ_JBHULT010000006.1"/>
</dbReference>
<evidence type="ECO:0008006" key="3">
    <source>
        <dbReference type="Google" id="ProtNLM"/>
    </source>
</evidence>
<organism evidence="1 2">
    <name type="scientific">Salinimicrobium flavum</name>
    <dbReference type="NCBI Taxonomy" id="1737065"/>
    <lineage>
        <taxon>Bacteria</taxon>
        <taxon>Pseudomonadati</taxon>
        <taxon>Bacteroidota</taxon>
        <taxon>Flavobacteriia</taxon>
        <taxon>Flavobacteriales</taxon>
        <taxon>Flavobacteriaceae</taxon>
        <taxon>Salinimicrobium</taxon>
    </lineage>
</organism>
<gene>
    <name evidence="1" type="ORF">ACFSTG_03875</name>
</gene>
<keyword evidence="2" id="KW-1185">Reference proteome</keyword>
<reference evidence="2" key="1">
    <citation type="journal article" date="2019" name="Int. J. Syst. Evol. Microbiol.">
        <title>The Global Catalogue of Microorganisms (GCM) 10K type strain sequencing project: providing services to taxonomists for standard genome sequencing and annotation.</title>
        <authorList>
            <consortium name="The Broad Institute Genomics Platform"/>
            <consortium name="The Broad Institute Genome Sequencing Center for Infectious Disease"/>
            <person name="Wu L."/>
            <person name="Ma J."/>
        </authorList>
    </citation>
    <scope>NUCLEOTIDE SEQUENCE [LARGE SCALE GENOMIC DNA]</scope>
    <source>
        <strain evidence="2">KCTC 42585</strain>
    </source>
</reference>
<evidence type="ECO:0000313" key="1">
    <source>
        <dbReference type="EMBL" id="MFD2517019.1"/>
    </source>
</evidence>
<dbReference type="Proteomes" id="UP001597468">
    <property type="component" value="Unassembled WGS sequence"/>
</dbReference>